<evidence type="ECO:0000256" key="1">
    <source>
        <dbReference type="SAM" id="MobiDB-lite"/>
    </source>
</evidence>
<evidence type="ECO:0000313" key="2">
    <source>
        <dbReference type="EMBL" id="CAL1406519.1"/>
    </source>
</evidence>
<gene>
    <name evidence="2" type="ORF">LTRI10_LOCUS46239</name>
</gene>
<feature type="region of interest" description="Disordered" evidence="1">
    <location>
        <begin position="1"/>
        <end position="35"/>
    </location>
</feature>
<dbReference type="AlphaFoldDB" id="A0AAV2G752"/>
<dbReference type="EMBL" id="OZ034821">
    <property type="protein sequence ID" value="CAL1406519.1"/>
    <property type="molecule type" value="Genomic_DNA"/>
</dbReference>
<reference evidence="2 3" key="1">
    <citation type="submission" date="2024-04" db="EMBL/GenBank/DDBJ databases">
        <authorList>
            <person name="Fracassetti M."/>
        </authorList>
    </citation>
    <scope>NUCLEOTIDE SEQUENCE [LARGE SCALE GENOMIC DNA]</scope>
</reference>
<dbReference type="Proteomes" id="UP001497516">
    <property type="component" value="Chromosome 8"/>
</dbReference>
<name>A0AAV2G752_9ROSI</name>
<keyword evidence="3" id="KW-1185">Reference proteome</keyword>
<sequence length="85" mass="9120">MERGASRISTPSTTPPRLAERSLPPDGSPHDGGAEICGCDVIGDGEGVGLIDAVDERGGEVGNGDGEGLEGEWRMWRSRWWWGRI</sequence>
<protein>
    <submittedName>
        <fullName evidence="2">Uncharacterized protein</fullName>
    </submittedName>
</protein>
<accession>A0AAV2G752</accession>
<organism evidence="2 3">
    <name type="scientific">Linum trigynum</name>
    <dbReference type="NCBI Taxonomy" id="586398"/>
    <lineage>
        <taxon>Eukaryota</taxon>
        <taxon>Viridiplantae</taxon>
        <taxon>Streptophyta</taxon>
        <taxon>Embryophyta</taxon>
        <taxon>Tracheophyta</taxon>
        <taxon>Spermatophyta</taxon>
        <taxon>Magnoliopsida</taxon>
        <taxon>eudicotyledons</taxon>
        <taxon>Gunneridae</taxon>
        <taxon>Pentapetalae</taxon>
        <taxon>rosids</taxon>
        <taxon>fabids</taxon>
        <taxon>Malpighiales</taxon>
        <taxon>Linaceae</taxon>
        <taxon>Linum</taxon>
    </lineage>
</organism>
<evidence type="ECO:0000313" key="3">
    <source>
        <dbReference type="Proteomes" id="UP001497516"/>
    </source>
</evidence>
<proteinExistence type="predicted"/>